<name>A0A0D8XXT2_DICVI</name>
<dbReference type="InterPro" id="IPR045520">
    <property type="entry name" value="GPAT/DHAPAT_C"/>
</dbReference>
<evidence type="ECO:0000313" key="2">
    <source>
        <dbReference type="EMBL" id="KJH49463.1"/>
    </source>
</evidence>
<feature type="domain" description="GPAT/DHAPAT C-terminal" evidence="1">
    <location>
        <begin position="39"/>
        <end position="163"/>
    </location>
</feature>
<evidence type="ECO:0000313" key="3">
    <source>
        <dbReference type="Proteomes" id="UP000053766"/>
    </source>
</evidence>
<dbReference type="STRING" id="29172.A0A0D8XXT2"/>
<protein>
    <recommendedName>
        <fullName evidence="1">GPAT/DHAPAT C-terminal domain-containing protein</fullName>
    </recommendedName>
</protein>
<accession>A0A0D8XXT2</accession>
<dbReference type="Pfam" id="PF19277">
    <property type="entry name" value="GPAT_C"/>
    <property type="match status" value="1"/>
</dbReference>
<reference evidence="2 3" key="1">
    <citation type="submission" date="2013-11" db="EMBL/GenBank/DDBJ databases">
        <title>Draft genome of the bovine lungworm Dictyocaulus viviparus.</title>
        <authorList>
            <person name="Mitreva M."/>
        </authorList>
    </citation>
    <scope>NUCLEOTIDE SEQUENCE [LARGE SCALE GENOMIC DNA]</scope>
    <source>
        <strain evidence="2 3">HannoverDv2000</strain>
    </source>
</reference>
<reference evidence="3" key="2">
    <citation type="journal article" date="2016" name="Sci. Rep.">
        <title>Dictyocaulus viviparus genome, variome and transcriptome elucidate lungworm biology and support future intervention.</title>
        <authorList>
            <person name="McNulty S.N."/>
            <person name="Strube C."/>
            <person name="Rosa B.A."/>
            <person name="Martin J.C."/>
            <person name="Tyagi R."/>
            <person name="Choi Y.J."/>
            <person name="Wang Q."/>
            <person name="Hallsworth Pepin K."/>
            <person name="Zhang X."/>
            <person name="Ozersky P."/>
            <person name="Wilson R.K."/>
            <person name="Sternberg P.W."/>
            <person name="Gasser R.B."/>
            <person name="Mitreva M."/>
        </authorList>
    </citation>
    <scope>NUCLEOTIDE SEQUENCE [LARGE SCALE GENOMIC DNA]</scope>
    <source>
        <strain evidence="3">HannoverDv2000</strain>
    </source>
</reference>
<organism evidence="2 3">
    <name type="scientific">Dictyocaulus viviparus</name>
    <name type="common">Bovine lungworm</name>
    <dbReference type="NCBI Taxonomy" id="29172"/>
    <lineage>
        <taxon>Eukaryota</taxon>
        <taxon>Metazoa</taxon>
        <taxon>Ecdysozoa</taxon>
        <taxon>Nematoda</taxon>
        <taxon>Chromadorea</taxon>
        <taxon>Rhabditida</taxon>
        <taxon>Rhabditina</taxon>
        <taxon>Rhabditomorpha</taxon>
        <taxon>Strongyloidea</taxon>
        <taxon>Metastrongylidae</taxon>
        <taxon>Dictyocaulus</taxon>
    </lineage>
</organism>
<dbReference type="Proteomes" id="UP000053766">
    <property type="component" value="Unassembled WGS sequence"/>
</dbReference>
<proteinExistence type="predicted"/>
<dbReference type="OrthoDB" id="10619592at2759"/>
<evidence type="ECO:0000259" key="1">
    <source>
        <dbReference type="Pfam" id="PF19277"/>
    </source>
</evidence>
<gene>
    <name evidence="2" type="ORF">DICVIV_04400</name>
</gene>
<sequence length="211" mass="24222">MFRYYINLHSNLFEFTSTRKDSFSLKCAKFPVLKKGNLKREIMEQSISHLLLATYSNTMLHSISKMGYVALSIFGRNIDNVQDLKIQYQYILKLMEREFIYVPGEEVESFQVALNLLKEADIIEISDEHIHVLKPEQLHILEQLISPCILNFQLVLEALLTANLPQYSPSSMIMVSQKENGYTLDRLAALKLLNDLSTITGSTPIKHNAKI</sequence>
<dbReference type="EMBL" id="KN716234">
    <property type="protein sequence ID" value="KJH49463.1"/>
    <property type="molecule type" value="Genomic_DNA"/>
</dbReference>
<dbReference type="AlphaFoldDB" id="A0A0D8XXT2"/>
<keyword evidence="3" id="KW-1185">Reference proteome</keyword>